<keyword evidence="3" id="KW-1185">Reference proteome</keyword>
<proteinExistence type="predicted"/>
<reference evidence="2" key="1">
    <citation type="submission" date="2015-04" db="UniProtKB">
        <authorList>
            <consortium name="EnsemblPlants"/>
        </authorList>
    </citation>
    <scope>IDENTIFICATION</scope>
    <source>
        <strain evidence="2">SL10</strain>
    </source>
</reference>
<name>A0A0E0GF59_ORYNI</name>
<dbReference type="Gramene" id="ONIVA02G40760.1">
    <property type="protein sequence ID" value="ONIVA02G40760.1"/>
    <property type="gene ID" value="ONIVA02G40760"/>
</dbReference>
<reference evidence="2" key="2">
    <citation type="submission" date="2018-04" db="EMBL/GenBank/DDBJ databases">
        <title>OnivRS2 (Oryza nivara Reference Sequence Version 2).</title>
        <authorList>
            <person name="Zhang J."/>
            <person name="Kudrna D."/>
            <person name="Lee S."/>
            <person name="Talag J."/>
            <person name="Rajasekar S."/>
            <person name="Welchert J."/>
            <person name="Hsing Y.-I."/>
            <person name="Wing R.A."/>
        </authorList>
    </citation>
    <scope>NUCLEOTIDE SEQUENCE [LARGE SCALE GENOMIC DNA]</scope>
    <source>
        <strain evidence="2">SL10</strain>
    </source>
</reference>
<organism evidence="2">
    <name type="scientific">Oryza nivara</name>
    <name type="common">Indian wild rice</name>
    <name type="synonym">Oryza sativa f. spontanea</name>
    <dbReference type="NCBI Taxonomy" id="4536"/>
    <lineage>
        <taxon>Eukaryota</taxon>
        <taxon>Viridiplantae</taxon>
        <taxon>Streptophyta</taxon>
        <taxon>Embryophyta</taxon>
        <taxon>Tracheophyta</taxon>
        <taxon>Spermatophyta</taxon>
        <taxon>Magnoliopsida</taxon>
        <taxon>Liliopsida</taxon>
        <taxon>Poales</taxon>
        <taxon>Poaceae</taxon>
        <taxon>BOP clade</taxon>
        <taxon>Oryzoideae</taxon>
        <taxon>Oryzeae</taxon>
        <taxon>Oryzinae</taxon>
        <taxon>Oryza</taxon>
    </lineage>
</organism>
<evidence type="ECO:0000256" key="1">
    <source>
        <dbReference type="SAM" id="MobiDB-lite"/>
    </source>
</evidence>
<dbReference type="Proteomes" id="UP000006591">
    <property type="component" value="Chromosome 2"/>
</dbReference>
<accession>A0A0E0GF59</accession>
<feature type="compositionally biased region" description="Basic and acidic residues" evidence="1">
    <location>
        <begin position="89"/>
        <end position="108"/>
    </location>
</feature>
<dbReference type="AlphaFoldDB" id="A0A0E0GF59"/>
<feature type="region of interest" description="Disordered" evidence="1">
    <location>
        <begin position="79"/>
        <end position="108"/>
    </location>
</feature>
<evidence type="ECO:0000313" key="3">
    <source>
        <dbReference type="Proteomes" id="UP000006591"/>
    </source>
</evidence>
<sequence>MESAAAAAAGLQALVLRVRSLKRMANVTEEVTFEVKHAPMRYGGIVGLPSGELGVLVYAQPPVGEFDNYAISRDKVMEPVRAPSGQTQGKERERDFTSAKEKRKLSDRARRRGAQAYLGHCLGANDEKVRLRIFGIHYKLFFLFFCERFTDY</sequence>
<dbReference type="OMA" id="CLGANDE"/>
<evidence type="ECO:0000313" key="2">
    <source>
        <dbReference type="EnsemblPlants" id="ONIVA02G40760.1"/>
    </source>
</evidence>
<dbReference type="EnsemblPlants" id="ONIVA02G40760.1">
    <property type="protein sequence ID" value="ONIVA02G40760.1"/>
    <property type="gene ID" value="ONIVA02G40760"/>
</dbReference>
<protein>
    <submittedName>
        <fullName evidence="2">Uncharacterized protein</fullName>
    </submittedName>
</protein>